<dbReference type="Gene3D" id="1.10.630.10">
    <property type="entry name" value="Cytochrome P450"/>
    <property type="match status" value="1"/>
</dbReference>
<organism evidence="11 12">
    <name type="scientific">Galendromus occidentalis</name>
    <name type="common">western predatory mite</name>
    <dbReference type="NCBI Taxonomy" id="34638"/>
    <lineage>
        <taxon>Eukaryota</taxon>
        <taxon>Metazoa</taxon>
        <taxon>Ecdysozoa</taxon>
        <taxon>Arthropoda</taxon>
        <taxon>Chelicerata</taxon>
        <taxon>Arachnida</taxon>
        <taxon>Acari</taxon>
        <taxon>Parasitiformes</taxon>
        <taxon>Mesostigmata</taxon>
        <taxon>Gamasina</taxon>
        <taxon>Phytoseioidea</taxon>
        <taxon>Phytoseiidae</taxon>
        <taxon>Typhlodrominae</taxon>
        <taxon>Galendromus</taxon>
    </lineage>
</organism>
<dbReference type="GO" id="GO:0005506">
    <property type="term" value="F:iron ion binding"/>
    <property type="evidence" value="ECO:0007669"/>
    <property type="project" value="InterPro"/>
</dbReference>
<keyword evidence="9 10" id="KW-0479">Metal-binding</keyword>
<keyword evidence="6 9" id="KW-0408">Iron</keyword>
<dbReference type="GO" id="GO:0005789">
    <property type="term" value="C:endoplasmic reticulum membrane"/>
    <property type="evidence" value="ECO:0007669"/>
    <property type="project" value="UniProtKB-SubCell"/>
</dbReference>
<keyword evidence="10" id="KW-0560">Oxidoreductase</keyword>
<dbReference type="GO" id="GO:0016705">
    <property type="term" value="F:oxidoreductase activity, acting on paired donors, with incorporation or reduction of molecular oxygen"/>
    <property type="evidence" value="ECO:0007669"/>
    <property type="project" value="InterPro"/>
</dbReference>
<dbReference type="PRINTS" id="PR00463">
    <property type="entry name" value="EP450I"/>
</dbReference>
<dbReference type="InterPro" id="IPR017972">
    <property type="entry name" value="Cyt_P450_CS"/>
</dbReference>
<evidence type="ECO:0000256" key="3">
    <source>
        <dbReference type="ARBA" id="ARBA00010617"/>
    </source>
</evidence>
<evidence type="ECO:0000256" key="10">
    <source>
        <dbReference type="RuleBase" id="RU000461"/>
    </source>
</evidence>
<comment type="cofactor">
    <cofactor evidence="1 9">
        <name>heme</name>
        <dbReference type="ChEBI" id="CHEBI:30413"/>
    </cofactor>
</comment>
<dbReference type="SUPFAM" id="SSF48264">
    <property type="entry name" value="Cytochrome P450"/>
    <property type="match status" value="1"/>
</dbReference>
<evidence type="ECO:0000313" key="11">
    <source>
        <dbReference type="Proteomes" id="UP000694867"/>
    </source>
</evidence>
<dbReference type="InterPro" id="IPR036396">
    <property type="entry name" value="Cyt_P450_sf"/>
</dbReference>
<evidence type="ECO:0000256" key="6">
    <source>
        <dbReference type="ARBA" id="ARBA00023004"/>
    </source>
</evidence>
<evidence type="ECO:0000256" key="4">
    <source>
        <dbReference type="ARBA" id="ARBA00022617"/>
    </source>
</evidence>
<evidence type="ECO:0000256" key="8">
    <source>
        <dbReference type="ARBA" id="ARBA00023136"/>
    </source>
</evidence>
<dbReference type="InterPro" id="IPR050196">
    <property type="entry name" value="Cytochrome_P450_Monoox"/>
</dbReference>
<gene>
    <name evidence="12" type="primary">LOC100897367</name>
</gene>
<comment type="subcellular location">
    <subcellularLocation>
        <location evidence="2">Endoplasmic reticulum membrane</location>
    </subcellularLocation>
</comment>
<keyword evidence="4 9" id="KW-0349">Heme</keyword>
<feature type="binding site" description="axial binding residue" evidence="9">
    <location>
        <position position="578"/>
    </location>
    <ligand>
        <name>heme</name>
        <dbReference type="ChEBI" id="CHEBI:30413"/>
    </ligand>
    <ligandPart>
        <name>Fe</name>
        <dbReference type="ChEBI" id="CHEBI:18248"/>
    </ligandPart>
</feature>
<keyword evidence="8" id="KW-0472">Membrane</keyword>
<keyword evidence="5" id="KW-0256">Endoplasmic reticulum</keyword>
<dbReference type="KEGG" id="goe:100897367"/>
<dbReference type="Pfam" id="PF00067">
    <property type="entry name" value="p450"/>
    <property type="match status" value="1"/>
</dbReference>
<dbReference type="CDD" id="cd20628">
    <property type="entry name" value="CYP4"/>
    <property type="match status" value="1"/>
</dbReference>
<dbReference type="Proteomes" id="UP000694867">
    <property type="component" value="Unplaced"/>
</dbReference>
<proteinExistence type="inferred from homology"/>
<sequence length="653" mass="74423">MGFVWMRHGVPREVLGLPDLTEENEPLFRQMVIPCFKLPFGRASLSFVVDRCGEYCSFVPCYFLKNFSSVPEQVFNPKLVIISSAQSKRAKARKILQIIAEPATPLARSSGLQLHVGFSHCGCILLDMTVCVVVAVTAYYALAVARLVYAFRGIPRLPENFPCSFPLDLIFSMRRLRRKSKKPLEKAITTKVSKTKMYPRWLYKAMDVMVPKCYDQPVVCCIMGPVGFVLACTPESTEALLSSVSNVNKGFSHHFLKPWLGNGLLSNPGDASWKVHRKMLTPTMHFRILDDYRQTMNENALRFVDKLRRLDDKEVDIYPIIRMCTFSILFETALGIQLDEDDSEHLNFLSDCDELADRILARIINIPHWFDWVFRHTSAGRQMDAASLRITAYINKVIDMKLAAQENNNGTGQSFIDIVIKMFRDGLLSRQDVRDHVATFIVGGFDTTATAMAYTLHLLALHTDLQDELLSEIESVITDDKNITKEQLRMLTLTEAVTKESMRLFPPLPMITRNVSSPVRVGEHTIPSGTVGLIDIFHLHRNPNVWEDPLQFNPSRFFGSKNRHPYSFVPFSAGPRNCMGQKFANQEDKILLVHMIKNFKLHTSQATENLRLSFDLILRPLDGISIRCEPREIFWRPQAEHRNLSKARRAPGN</sequence>
<dbReference type="PANTHER" id="PTHR24291:SF189">
    <property type="entry name" value="CYTOCHROME P450 4C3-RELATED"/>
    <property type="match status" value="1"/>
</dbReference>
<dbReference type="PROSITE" id="PS00086">
    <property type="entry name" value="CYTOCHROME_P450"/>
    <property type="match status" value="1"/>
</dbReference>
<evidence type="ECO:0000313" key="12">
    <source>
        <dbReference type="RefSeq" id="XP_003737352.3"/>
    </source>
</evidence>
<evidence type="ECO:0000256" key="7">
    <source>
        <dbReference type="ARBA" id="ARBA00023033"/>
    </source>
</evidence>
<evidence type="ECO:0000256" key="1">
    <source>
        <dbReference type="ARBA" id="ARBA00001971"/>
    </source>
</evidence>
<evidence type="ECO:0000256" key="9">
    <source>
        <dbReference type="PIRSR" id="PIRSR602401-1"/>
    </source>
</evidence>
<dbReference type="GeneID" id="100897367"/>
<name>A0AAJ6VUQ2_9ACAR</name>
<dbReference type="RefSeq" id="XP_003737352.3">
    <property type="nucleotide sequence ID" value="XM_003737304.3"/>
</dbReference>
<dbReference type="PRINTS" id="PR00385">
    <property type="entry name" value="P450"/>
</dbReference>
<dbReference type="GO" id="GO:0004497">
    <property type="term" value="F:monooxygenase activity"/>
    <property type="evidence" value="ECO:0007669"/>
    <property type="project" value="UniProtKB-KW"/>
</dbReference>
<dbReference type="InterPro" id="IPR002401">
    <property type="entry name" value="Cyt_P450_E_grp-I"/>
</dbReference>
<protein>
    <submittedName>
        <fullName evidence="12">Cytochrome P450 4C1-like</fullName>
    </submittedName>
</protein>
<dbReference type="AlphaFoldDB" id="A0AAJ6VUQ2"/>
<accession>A0AAJ6VUQ2</accession>
<reference evidence="12" key="1">
    <citation type="submission" date="2025-08" db="UniProtKB">
        <authorList>
            <consortium name="RefSeq"/>
        </authorList>
    </citation>
    <scope>IDENTIFICATION</scope>
</reference>
<comment type="similarity">
    <text evidence="3 10">Belongs to the cytochrome P450 family.</text>
</comment>
<dbReference type="InterPro" id="IPR001128">
    <property type="entry name" value="Cyt_P450"/>
</dbReference>
<evidence type="ECO:0000256" key="5">
    <source>
        <dbReference type="ARBA" id="ARBA00022824"/>
    </source>
</evidence>
<dbReference type="PANTHER" id="PTHR24291">
    <property type="entry name" value="CYTOCHROME P450 FAMILY 4"/>
    <property type="match status" value="1"/>
</dbReference>
<dbReference type="GO" id="GO:0020037">
    <property type="term" value="F:heme binding"/>
    <property type="evidence" value="ECO:0007669"/>
    <property type="project" value="InterPro"/>
</dbReference>
<evidence type="ECO:0000256" key="2">
    <source>
        <dbReference type="ARBA" id="ARBA00004586"/>
    </source>
</evidence>
<keyword evidence="11" id="KW-1185">Reference proteome</keyword>
<keyword evidence="7 10" id="KW-0503">Monooxygenase</keyword>